<dbReference type="CDD" id="cd06225">
    <property type="entry name" value="HAMP"/>
    <property type="match status" value="1"/>
</dbReference>
<accession>A0A2W7JEG7</accession>
<feature type="domain" description="HAMP" evidence="2">
    <location>
        <begin position="233"/>
        <end position="286"/>
    </location>
</feature>
<dbReference type="GO" id="GO:0016301">
    <property type="term" value="F:kinase activity"/>
    <property type="evidence" value="ECO:0007669"/>
    <property type="project" value="UniProtKB-KW"/>
</dbReference>
<name>A0A2W7JEG7_9PROT</name>
<reference evidence="3 4" key="1">
    <citation type="submission" date="2018-06" db="EMBL/GenBank/DDBJ databases">
        <title>Genomic Encyclopedia of Archaeal and Bacterial Type Strains, Phase II (KMG-II): from individual species to whole genera.</title>
        <authorList>
            <person name="Goeker M."/>
        </authorList>
    </citation>
    <scope>NUCLEOTIDE SEQUENCE [LARGE SCALE GENOMIC DNA]</scope>
    <source>
        <strain evidence="3 4">DSM 24525</strain>
    </source>
</reference>
<dbReference type="GO" id="GO:0016020">
    <property type="term" value="C:membrane"/>
    <property type="evidence" value="ECO:0007669"/>
    <property type="project" value="InterPro"/>
</dbReference>
<feature type="transmembrane region" description="Helical" evidence="1">
    <location>
        <begin position="209"/>
        <end position="231"/>
    </location>
</feature>
<dbReference type="InterPro" id="IPR003660">
    <property type="entry name" value="HAMP_dom"/>
</dbReference>
<dbReference type="AlphaFoldDB" id="A0A2W7JEG7"/>
<keyword evidence="4" id="KW-1185">Reference proteome</keyword>
<dbReference type="SUPFAM" id="SSF158472">
    <property type="entry name" value="HAMP domain-like"/>
    <property type="match status" value="1"/>
</dbReference>
<dbReference type="RefSeq" id="WP_111396153.1">
    <property type="nucleotide sequence ID" value="NZ_QKYU01000001.1"/>
</dbReference>
<dbReference type="Gene3D" id="6.10.340.10">
    <property type="match status" value="1"/>
</dbReference>
<keyword evidence="1" id="KW-0812">Transmembrane</keyword>
<dbReference type="Pfam" id="PF11845">
    <property type="entry name" value="Tll0287-like"/>
    <property type="match status" value="1"/>
</dbReference>
<dbReference type="PROSITE" id="PS50885">
    <property type="entry name" value="HAMP"/>
    <property type="match status" value="1"/>
</dbReference>
<evidence type="ECO:0000256" key="1">
    <source>
        <dbReference type="SAM" id="Phobius"/>
    </source>
</evidence>
<dbReference type="Proteomes" id="UP000249688">
    <property type="component" value="Unassembled WGS sequence"/>
</dbReference>
<dbReference type="EMBL" id="QKYU01000001">
    <property type="protein sequence ID" value="PZW50857.1"/>
    <property type="molecule type" value="Genomic_DNA"/>
</dbReference>
<gene>
    <name evidence="3" type="ORF">C8P66_10170</name>
</gene>
<organism evidence="3 4">
    <name type="scientific">Humitalea rosea</name>
    <dbReference type="NCBI Taxonomy" id="990373"/>
    <lineage>
        <taxon>Bacteria</taxon>
        <taxon>Pseudomonadati</taxon>
        <taxon>Pseudomonadota</taxon>
        <taxon>Alphaproteobacteria</taxon>
        <taxon>Acetobacterales</taxon>
        <taxon>Roseomonadaceae</taxon>
        <taxon>Humitalea</taxon>
    </lineage>
</organism>
<proteinExistence type="predicted"/>
<evidence type="ECO:0000313" key="4">
    <source>
        <dbReference type="Proteomes" id="UP000249688"/>
    </source>
</evidence>
<evidence type="ECO:0000259" key="2">
    <source>
        <dbReference type="PROSITE" id="PS50885"/>
    </source>
</evidence>
<dbReference type="OrthoDB" id="9797588at2"/>
<dbReference type="Pfam" id="PF00672">
    <property type="entry name" value="HAMP"/>
    <property type="match status" value="1"/>
</dbReference>
<dbReference type="SMART" id="SM00304">
    <property type="entry name" value="HAMP"/>
    <property type="match status" value="1"/>
</dbReference>
<keyword evidence="1" id="KW-0472">Membrane</keyword>
<keyword evidence="1" id="KW-1133">Transmembrane helix</keyword>
<evidence type="ECO:0000313" key="3">
    <source>
        <dbReference type="EMBL" id="PZW50857.1"/>
    </source>
</evidence>
<protein>
    <submittedName>
        <fullName evidence="3">Protein-histidine pros-kinase</fullName>
    </submittedName>
</protein>
<keyword evidence="3" id="KW-0418">Kinase</keyword>
<dbReference type="InterPro" id="IPR021796">
    <property type="entry name" value="Tll0287-like_dom"/>
</dbReference>
<dbReference type="GO" id="GO:0007165">
    <property type="term" value="P:signal transduction"/>
    <property type="evidence" value="ECO:0007669"/>
    <property type="project" value="InterPro"/>
</dbReference>
<sequence>MRLRLKFNLVMVGAFLVGLTIAALFARDIAEGTARSQVLQEASLLMQQATAVRAYTASEVAPLLAEQSATRFLPHTVPSWAAQTVARTIERSFPAYAYKEAALNPTNPSDRATDWETDIIGIFRRDPALVEHVGERMTPAGPVLTFARPFRITDRGCLTCHSTPSAAPAPMIELYGPGNGFGWQMGEVIGAQIVSVPMQVPLDRANTQLLSLLLSLGTVFLVMLVLLNILLDLVVIRPIQRMTASAERVAAGGMEEAEFVVRGKDEIASLGRSFNLMRRSLANAMRLLDS</sequence>
<comment type="caution">
    <text evidence="3">The sequence shown here is derived from an EMBL/GenBank/DDBJ whole genome shotgun (WGS) entry which is preliminary data.</text>
</comment>
<keyword evidence="3" id="KW-0808">Transferase</keyword>